<dbReference type="Proteomes" id="UP000711996">
    <property type="component" value="Unassembled WGS sequence"/>
</dbReference>
<reference evidence="1" key="1">
    <citation type="submission" date="2019-06" db="EMBL/GenBank/DDBJ databases">
        <authorList>
            <person name="Gan P."/>
            <person name="Shirasu K."/>
        </authorList>
    </citation>
    <scope>NUCLEOTIDE SEQUENCE [LARGE SCALE GENOMIC DNA]</scope>
    <source>
        <strain evidence="1">CAD2</strain>
    </source>
</reference>
<dbReference type="EMBL" id="QPMT01000021">
    <property type="protein sequence ID" value="KAF4858416.1"/>
    <property type="molecule type" value="Genomic_DNA"/>
</dbReference>
<comment type="caution">
    <text evidence="1">The sequence shown here is derived from an EMBL/GenBank/DDBJ whole genome shotgun (WGS) entry which is preliminary data.</text>
</comment>
<accession>A0A9P5ES56</accession>
<sequence length="117" mass="12793">MFVSVNQNSVIVLAQVLQLGLVPGRRHESEIDPRGAAGDETNKTRLCSTDCVFPTRCRILIIPDNRRLAVASGDCPQATTDVEISFLGSASAGEGPSRLTTRYQMKETGWKATVWKE</sequence>
<gene>
    <name evidence="1" type="ORF">CGCSCA2_v007271</name>
</gene>
<name>A0A9P5ES56_COLSI</name>
<evidence type="ECO:0000313" key="1">
    <source>
        <dbReference type="EMBL" id="KAF4858416.1"/>
    </source>
</evidence>
<keyword evidence="2" id="KW-1185">Reference proteome</keyword>
<evidence type="ECO:0000313" key="2">
    <source>
        <dbReference type="Proteomes" id="UP000711996"/>
    </source>
</evidence>
<protein>
    <submittedName>
        <fullName evidence="1">Uncharacterized protein</fullName>
    </submittedName>
</protein>
<organism evidence="1 2">
    <name type="scientific">Colletotrichum siamense</name>
    <name type="common">Anthracnose fungus</name>
    <dbReference type="NCBI Taxonomy" id="690259"/>
    <lineage>
        <taxon>Eukaryota</taxon>
        <taxon>Fungi</taxon>
        <taxon>Dikarya</taxon>
        <taxon>Ascomycota</taxon>
        <taxon>Pezizomycotina</taxon>
        <taxon>Sordariomycetes</taxon>
        <taxon>Hypocreomycetidae</taxon>
        <taxon>Glomerellales</taxon>
        <taxon>Glomerellaceae</taxon>
        <taxon>Colletotrichum</taxon>
        <taxon>Colletotrichum gloeosporioides species complex</taxon>
    </lineage>
</organism>
<proteinExistence type="predicted"/>
<dbReference type="AlphaFoldDB" id="A0A9P5ES56"/>